<gene>
    <name evidence="1" type="ORF">TPE_2485</name>
</gene>
<dbReference type="PATRIC" id="fig|1291379.3.peg.2455"/>
<sequence length="235" mass="26128">MRKCLFFLSVVSVFLFSACKQYKASLEEYLSYWSSQAYISSMQIGSSVLIDEQGFRSISSEADLSIALTLQNPKKFEFIMPSVGEPRQIVSFSQPEGAGLSDYSLSQIDGNTLKLNFKSDFLKKHEWGKEISPTITLYSTDGRKFNKAYDFTLRVNTPPPSPAKAVLAKTKDGKFYVICLKVPGMEKKVGDALLHKDLSKIVIGDNSYNCSVNDTQNGFTPPPPPPTLLLTLPTR</sequence>
<evidence type="ECO:0000313" key="2">
    <source>
        <dbReference type="Proteomes" id="UP000015620"/>
    </source>
</evidence>
<keyword evidence="1" id="KW-0449">Lipoprotein</keyword>
<dbReference type="EMBL" id="CP004120">
    <property type="protein sequence ID" value="AGT44957.1"/>
    <property type="molecule type" value="Genomic_DNA"/>
</dbReference>
<dbReference type="KEGG" id="tped:TPE_2485"/>
<keyword evidence="2" id="KW-1185">Reference proteome</keyword>
<name>S5ZQL3_9SPIR</name>
<dbReference type="GeneID" id="301090920"/>
<dbReference type="HOGENOM" id="CLU_1179788_0_0_12"/>
<dbReference type="PROSITE" id="PS51257">
    <property type="entry name" value="PROKAR_LIPOPROTEIN"/>
    <property type="match status" value="1"/>
</dbReference>
<dbReference type="STRING" id="1291379.TPE_2485"/>
<dbReference type="Proteomes" id="UP000015620">
    <property type="component" value="Chromosome"/>
</dbReference>
<dbReference type="RefSeq" id="WP_020966253.1">
    <property type="nucleotide sequence ID" value="NC_022097.1"/>
</dbReference>
<accession>S5ZQL3</accession>
<reference evidence="1 2" key="1">
    <citation type="journal article" date="2013" name="PLoS ONE">
        <title>Genome-Wide Relatedness of Treponema pedis, from Gingiva and Necrotic Skin Lesions of Pigs, with the Human Oral Pathogen Treponema denticola.</title>
        <authorList>
            <person name="Svartstrom O."/>
            <person name="Mushtaq M."/>
            <person name="Pringle M."/>
            <person name="Segerman B."/>
        </authorList>
    </citation>
    <scope>NUCLEOTIDE SEQUENCE [LARGE SCALE GENOMIC DNA]</scope>
    <source>
        <strain evidence="1">T A4</strain>
    </source>
</reference>
<evidence type="ECO:0000313" key="1">
    <source>
        <dbReference type="EMBL" id="AGT44957.1"/>
    </source>
</evidence>
<proteinExistence type="predicted"/>
<protein>
    <submittedName>
        <fullName evidence="1">Lipoprotein</fullName>
    </submittedName>
</protein>
<dbReference type="AlphaFoldDB" id="S5ZQL3"/>
<dbReference type="OrthoDB" id="363209at2"/>
<organism evidence="1 2">
    <name type="scientific">Treponema pedis str. T A4</name>
    <dbReference type="NCBI Taxonomy" id="1291379"/>
    <lineage>
        <taxon>Bacteria</taxon>
        <taxon>Pseudomonadati</taxon>
        <taxon>Spirochaetota</taxon>
        <taxon>Spirochaetia</taxon>
        <taxon>Spirochaetales</taxon>
        <taxon>Treponemataceae</taxon>
        <taxon>Treponema</taxon>
    </lineage>
</organism>